<dbReference type="InterPro" id="IPR019539">
    <property type="entry name" value="GalKase_N"/>
</dbReference>
<keyword evidence="9 11" id="KW-0299">Galactose metabolism</keyword>
<dbReference type="PRINTS" id="PR00473">
    <property type="entry name" value="GALCTOKINASE"/>
</dbReference>
<evidence type="ECO:0000256" key="9">
    <source>
        <dbReference type="ARBA" id="ARBA00023144"/>
    </source>
</evidence>
<evidence type="ECO:0000259" key="13">
    <source>
        <dbReference type="Pfam" id="PF00288"/>
    </source>
</evidence>
<feature type="binding site" evidence="11">
    <location>
        <position position="166"/>
    </location>
    <ligand>
        <name>Mg(2+)</name>
        <dbReference type="ChEBI" id="CHEBI:18420"/>
    </ligand>
</feature>
<dbReference type="PIRSF" id="PIRSF000530">
    <property type="entry name" value="Galactokinase"/>
    <property type="match status" value="1"/>
</dbReference>
<dbReference type="PRINTS" id="PR00959">
    <property type="entry name" value="MEVGALKINASE"/>
</dbReference>
<name>A0A839A4N1_9LACT</name>
<comment type="pathway">
    <text evidence="11">Carbohydrate metabolism; galactose metabolism.</text>
</comment>
<evidence type="ECO:0000256" key="10">
    <source>
        <dbReference type="ARBA" id="ARBA00023277"/>
    </source>
</evidence>
<dbReference type="PANTHER" id="PTHR10457">
    <property type="entry name" value="MEVALONATE KINASE/GALACTOKINASE"/>
    <property type="match status" value="1"/>
</dbReference>
<dbReference type="Gene3D" id="3.30.70.890">
    <property type="entry name" value="GHMP kinase, C-terminal domain"/>
    <property type="match status" value="1"/>
</dbReference>
<feature type="domain" description="GHMP kinase C-terminal" evidence="14">
    <location>
        <begin position="288"/>
        <end position="370"/>
    </location>
</feature>
<comment type="function">
    <text evidence="11">Catalyzes the transfer of the gamma-phosphate of ATP to D-galactose to form alpha-D-galactose-1-phosphate (Gal-1-P).</text>
</comment>
<dbReference type="HAMAP" id="MF_00246">
    <property type="entry name" value="Galactokinase"/>
    <property type="match status" value="1"/>
</dbReference>
<dbReference type="NCBIfam" id="NF003705">
    <property type="entry name" value="PRK05322.1"/>
    <property type="match status" value="1"/>
</dbReference>
<feature type="binding site" evidence="11">
    <location>
        <position position="134"/>
    </location>
    <ligand>
        <name>Mg(2+)</name>
        <dbReference type="ChEBI" id="CHEBI:18420"/>
    </ligand>
</feature>
<comment type="caution">
    <text evidence="16">The sequence shown here is derived from an EMBL/GenBank/DDBJ whole genome shotgun (WGS) entry which is preliminary data.</text>
</comment>
<dbReference type="InterPro" id="IPR036554">
    <property type="entry name" value="GHMP_kinase_C_sf"/>
</dbReference>
<keyword evidence="2 11" id="KW-0963">Cytoplasm</keyword>
<protein>
    <recommendedName>
        <fullName evidence="11 12">Galactokinase</fullName>
        <ecNumber evidence="11 12">2.7.1.6</ecNumber>
    </recommendedName>
    <alternativeName>
        <fullName evidence="11">Galactose kinase</fullName>
    </alternativeName>
</protein>
<feature type="binding site" evidence="11">
    <location>
        <position position="70"/>
    </location>
    <ligand>
        <name>ATP</name>
        <dbReference type="ChEBI" id="CHEBI:30616"/>
    </ligand>
</feature>
<dbReference type="EMBL" id="JACAOA010000010">
    <property type="protein sequence ID" value="MBA5729159.1"/>
    <property type="molecule type" value="Genomic_DNA"/>
</dbReference>
<dbReference type="GO" id="GO:0004335">
    <property type="term" value="F:galactokinase activity"/>
    <property type="evidence" value="ECO:0007669"/>
    <property type="project" value="UniProtKB-UniRule"/>
</dbReference>
<dbReference type="Pfam" id="PF08544">
    <property type="entry name" value="GHMP_kinases_C"/>
    <property type="match status" value="1"/>
</dbReference>
<dbReference type="PROSITE" id="PS00106">
    <property type="entry name" value="GALACTOKINASE"/>
    <property type="match status" value="1"/>
</dbReference>
<dbReference type="Pfam" id="PF10509">
    <property type="entry name" value="GalKase_gal_bdg"/>
    <property type="match status" value="1"/>
</dbReference>
<proteinExistence type="inferred from homology"/>
<feature type="binding site" evidence="11">
    <location>
        <begin position="36"/>
        <end position="39"/>
    </location>
    <ligand>
        <name>substrate</name>
    </ligand>
</feature>
<keyword evidence="8 11" id="KW-0460">Magnesium</keyword>
<dbReference type="NCBIfam" id="TIGR00131">
    <property type="entry name" value="gal_kin"/>
    <property type="match status" value="1"/>
</dbReference>
<dbReference type="Proteomes" id="UP000571018">
    <property type="component" value="Unassembled WGS sequence"/>
</dbReference>
<keyword evidence="17" id="KW-1185">Reference proteome</keyword>
<feature type="site" description="Transition state stabilizer" evidence="11">
    <location>
        <position position="30"/>
    </location>
</feature>
<evidence type="ECO:0000313" key="16">
    <source>
        <dbReference type="EMBL" id="MBA5729159.1"/>
    </source>
</evidence>
<evidence type="ECO:0000256" key="4">
    <source>
        <dbReference type="ARBA" id="ARBA00022723"/>
    </source>
</evidence>
<dbReference type="RefSeq" id="WP_218930863.1">
    <property type="nucleotide sequence ID" value="NZ_JACAOA010000010.1"/>
</dbReference>
<evidence type="ECO:0000256" key="6">
    <source>
        <dbReference type="ARBA" id="ARBA00022777"/>
    </source>
</evidence>
<dbReference type="EC" id="2.7.1.6" evidence="11 12"/>
<evidence type="ECO:0000256" key="8">
    <source>
        <dbReference type="ARBA" id="ARBA00022842"/>
    </source>
</evidence>
<comment type="similarity">
    <text evidence="1 11">Belongs to the GHMP kinase family. GalK subfamily.</text>
</comment>
<keyword evidence="5 11" id="KW-0547">Nucleotide-binding</keyword>
<dbReference type="PANTHER" id="PTHR10457:SF7">
    <property type="entry name" value="GALACTOKINASE-RELATED"/>
    <property type="match status" value="1"/>
</dbReference>
<feature type="active site" description="Proton acceptor" evidence="11">
    <location>
        <position position="178"/>
    </location>
</feature>
<dbReference type="GO" id="GO:0005524">
    <property type="term" value="F:ATP binding"/>
    <property type="evidence" value="ECO:0007669"/>
    <property type="project" value="UniProtKB-UniRule"/>
</dbReference>
<dbReference type="InterPro" id="IPR014721">
    <property type="entry name" value="Ribsml_uS5_D2-typ_fold_subgr"/>
</dbReference>
<dbReference type="InterPro" id="IPR022963">
    <property type="entry name" value="Galactokinase_bac"/>
</dbReference>
<dbReference type="UniPathway" id="UPA00214"/>
<dbReference type="InterPro" id="IPR013750">
    <property type="entry name" value="GHMP_kinase_C_dom"/>
</dbReference>
<dbReference type="InterPro" id="IPR006203">
    <property type="entry name" value="GHMP_knse_ATP-bd_CS"/>
</dbReference>
<feature type="binding site" evidence="11">
    <location>
        <begin position="128"/>
        <end position="134"/>
    </location>
    <ligand>
        <name>ATP</name>
        <dbReference type="ChEBI" id="CHEBI:30616"/>
    </ligand>
</feature>
<keyword evidence="7 11" id="KW-0067">ATP-binding</keyword>
<evidence type="ECO:0000259" key="15">
    <source>
        <dbReference type="Pfam" id="PF10509"/>
    </source>
</evidence>
<gene>
    <name evidence="11" type="primary">galK</name>
    <name evidence="16" type="ORF">HW423_05100</name>
</gene>
<evidence type="ECO:0000256" key="1">
    <source>
        <dbReference type="ARBA" id="ARBA00006566"/>
    </source>
</evidence>
<dbReference type="GO" id="GO:0005829">
    <property type="term" value="C:cytosol"/>
    <property type="evidence" value="ECO:0007669"/>
    <property type="project" value="TreeGrafter"/>
</dbReference>
<dbReference type="Pfam" id="PF00288">
    <property type="entry name" value="GHMP_kinases_N"/>
    <property type="match status" value="1"/>
</dbReference>
<dbReference type="FunFam" id="3.30.70.890:FF:000001">
    <property type="entry name" value="Galactokinase"/>
    <property type="match status" value="1"/>
</dbReference>
<keyword evidence="3 11" id="KW-0808">Transferase</keyword>
<organism evidence="16 17">
    <name type="scientific">Ruoffia halotolerans</name>
    <dbReference type="NCBI Taxonomy" id="2748684"/>
    <lineage>
        <taxon>Bacteria</taxon>
        <taxon>Bacillati</taxon>
        <taxon>Bacillota</taxon>
        <taxon>Bacilli</taxon>
        <taxon>Lactobacillales</taxon>
        <taxon>Aerococcaceae</taxon>
        <taxon>Ruoffia</taxon>
    </lineage>
</organism>
<evidence type="ECO:0000256" key="3">
    <source>
        <dbReference type="ARBA" id="ARBA00022679"/>
    </source>
</evidence>
<dbReference type="InterPro" id="IPR019741">
    <property type="entry name" value="Galactokinase_CS"/>
</dbReference>
<dbReference type="InterPro" id="IPR020568">
    <property type="entry name" value="Ribosomal_Su5_D2-typ_SF"/>
</dbReference>
<evidence type="ECO:0000256" key="11">
    <source>
        <dbReference type="HAMAP-Rule" id="MF_00246"/>
    </source>
</evidence>
<keyword evidence="6 11" id="KW-0418">Kinase</keyword>
<sequence>MNKEMINKLEGRFEEVFNVQSTAQYFSPGRVNLIGEHVDYNGGHVLPCAITQGTIGLVKLRDDKTVNCLSENFEDLGVISFNLDEEIVFEKVDNWVNYVKGVIKYLKEAGHSIDQGFDLLIFGDIPNGAGLSSSASLELLIGVLLEGEFNLDLERIDLIKTGQKVENEFIGLNTGIMDQFAIGMGQADNAIYLDVNTLEYTLVPADFGDNVILIMNTNKRRELAESKYNQRRSECEAALKELQTKLDIHTLGDLSNEEFDANQALISQENLLKRARHAVYENTRTQQAVELLRANQLEEFGDLLNQSHISLRDDYDVTGKELDALVQAAWNQTGVLGARMTGAGMGGCAIALINKDKVNDAIEKIGQQYKDLIGYEASFYVAEVGDGAKKLQV</sequence>
<dbReference type="InterPro" id="IPR006204">
    <property type="entry name" value="GHMP_kinase_N_dom"/>
</dbReference>
<dbReference type="GO" id="GO:0000287">
    <property type="term" value="F:magnesium ion binding"/>
    <property type="evidence" value="ECO:0007669"/>
    <property type="project" value="UniProtKB-UniRule"/>
</dbReference>
<reference evidence="16 17" key="1">
    <citation type="submission" date="2020-06" db="EMBL/GenBank/DDBJ databases">
        <title>Reclassification of Facklamia ignava, Facklamia soureckii and Facklami tabacinasalis as Falseniella iganva gen. nov., comb. nov., Hutsoniella ignava gen. nov., comb. nov., and Ruoffia tabacinasalis gen. nov., comb. nov and description of Ruoffia haltotolerans sp. nov., isolated from hypersaline Inland Sea of Qatar.</title>
        <authorList>
            <person name="Fotedar R."/>
            <person name="Sankaranarayanan K."/>
            <person name="Lawson P."/>
            <person name="Caldwell M."/>
            <person name="Zeyara A."/>
            <person name="Al Malki A."/>
            <person name="Ali M."/>
        </authorList>
    </citation>
    <scope>NUCLEOTIDE SEQUENCE [LARGE SCALE GENOMIC DNA]</scope>
    <source>
        <strain evidence="16 17">INB8</strain>
    </source>
</reference>
<feature type="domain" description="Galactokinase N-terminal" evidence="15">
    <location>
        <begin position="12"/>
        <end position="58"/>
    </location>
</feature>
<dbReference type="GO" id="GO:0006012">
    <property type="term" value="P:galactose metabolic process"/>
    <property type="evidence" value="ECO:0007669"/>
    <property type="project" value="UniProtKB-UniRule"/>
</dbReference>
<accession>A0A839A4N1</accession>
<evidence type="ECO:0000256" key="5">
    <source>
        <dbReference type="ARBA" id="ARBA00022741"/>
    </source>
</evidence>
<dbReference type="AlphaFoldDB" id="A0A839A4N1"/>
<evidence type="ECO:0000256" key="7">
    <source>
        <dbReference type="ARBA" id="ARBA00022840"/>
    </source>
</evidence>
<feature type="binding site" evidence="11">
    <location>
        <position position="228"/>
    </location>
    <ligand>
        <name>substrate</name>
    </ligand>
</feature>
<dbReference type="SUPFAM" id="SSF55060">
    <property type="entry name" value="GHMP Kinase, C-terminal domain"/>
    <property type="match status" value="1"/>
</dbReference>
<dbReference type="InterPro" id="IPR000705">
    <property type="entry name" value="Galactokinase"/>
</dbReference>
<evidence type="ECO:0000256" key="12">
    <source>
        <dbReference type="NCBIfam" id="TIGR00131"/>
    </source>
</evidence>
<evidence type="ECO:0000259" key="14">
    <source>
        <dbReference type="Pfam" id="PF08544"/>
    </source>
</evidence>
<comment type="subcellular location">
    <subcellularLocation>
        <location evidence="11">Cytoplasm</location>
    </subcellularLocation>
</comment>
<dbReference type="SUPFAM" id="SSF54211">
    <property type="entry name" value="Ribosomal protein S5 domain 2-like"/>
    <property type="match status" value="1"/>
</dbReference>
<evidence type="ECO:0000313" key="17">
    <source>
        <dbReference type="Proteomes" id="UP000571018"/>
    </source>
</evidence>
<dbReference type="FunFam" id="3.30.230.10:FF:000017">
    <property type="entry name" value="Galactokinase"/>
    <property type="match status" value="1"/>
</dbReference>
<feature type="domain" description="GHMP kinase N-terminal" evidence="13">
    <location>
        <begin position="97"/>
        <end position="185"/>
    </location>
</feature>
<keyword evidence="4 11" id="KW-0479">Metal-binding</keyword>
<dbReference type="PROSITE" id="PS00627">
    <property type="entry name" value="GHMP_KINASES_ATP"/>
    <property type="match status" value="1"/>
</dbReference>
<evidence type="ECO:0000256" key="2">
    <source>
        <dbReference type="ARBA" id="ARBA00022490"/>
    </source>
</evidence>
<keyword evidence="10 11" id="KW-0119">Carbohydrate metabolism</keyword>
<comment type="catalytic activity">
    <reaction evidence="11">
        <text>alpha-D-galactose + ATP = alpha-D-galactose 1-phosphate + ADP + H(+)</text>
        <dbReference type="Rhea" id="RHEA:13553"/>
        <dbReference type="ChEBI" id="CHEBI:15378"/>
        <dbReference type="ChEBI" id="CHEBI:28061"/>
        <dbReference type="ChEBI" id="CHEBI:30616"/>
        <dbReference type="ChEBI" id="CHEBI:58336"/>
        <dbReference type="ChEBI" id="CHEBI:456216"/>
        <dbReference type="EC" id="2.7.1.6"/>
    </reaction>
</comment>
<dbReference type="Gene3D" id="3.30.230.10">
    <property type="match status" value="1"/>
</dbReference>
<dbReference type="InterPro" id="IPR006206">
    <property type="entry name" value="Mevalonate/galactokinase"/>
</dbReference>